<dbReference type="InterPro" id="IPR000049">
    <property type="entry name" value="ET-Flavoprotein_bsu_CS"/>
</dbReference>
<evidence type="ECO:0000256" key="3">
    <source>
        <dbReference type="ARBA" id="ARBA00016797"/>
    </source>
</evidence>
<evidence type="ECO:0000259" key="9">
    <source>
        <dbReference type="SMART" id="SM00893"/>
    </source>
</evidence>
<evidence type="ECO:0000313" key="10">
    <source>
        <dbReference type="EMBL" id="GAU97368.1"/>
    </source>
</evidence>
<evidence type="ECO:0000256" key="1">
    <source>
        <dbReference type="ARBA" id="ARBA00004305"/>
    </source>
</evidence>
<dbReference type="SMART" id="SM00893">
    <property type="entry name" value="ETF"/>
    <property type="match status" value="1"/>
</dbReference>
<dbReference type="STRING" id="947166.A0A1D1VFW0"/>
<evidence type="ECO:0000313" key="11">
    <source>
        <dbReference type="Proteomes" id="UP000186922"/>
    </source>
</evidence>
<evidence type="ECO:0000256" key="2">
    <source>
        <dbReference type="ARBA" id="ARBA00007557"/>
    </source>
</evidence>
<dbReference type="GO" id="GO:0009055">
    <property type="term" value="F:electron transfer activity"/>
    <property type="evidence" value="ECO:0007669"/>
    <property type="project" value="InterPro"/>
</dbReference>
<keyword evidence="8" id="KW-0496">Mitochondrion</keyword>
<keyword evidence="5 8" id="KW-0249">Electron transport</keyword>
<evidence type="ECO:0000256" key="4">
    <source>
        <dbReference type="ARBA" id="ARBA00022448"/>
    </source>
</evidence>
<sequence length="254" mass="27640">MSLRVLVGVKRVIDYAVKVRVRPDHKWVVTDGVKHSMNPFDEIAVEEAVRLKEKKVVAEIVAVSCGPPQAQETLRTALAMGADKAIHVEVPAKEAETLAPLHVANILAKIIQEEKIDLVILGKQAIDDDSNQTGQMVAGLLNWPQATFASEIVQDGDGLKVTREIDGGLEVVQVKLPAVVTTDLRLNQPRYATLPNIMKAKKKPIDKKTPADLGVDITPRQEIISVDEPPTRQAGAKVADVADLVQKLKEAGRI</sequence>
<dbReference type="Pfam" id="PF01012">
    <property type="entry name" value="ETF"/>
    <property type="match status" value="1"/>
</dbReference>
<organism evidence="10 11">
    <name type="scientific">Ramazzottius varieornatus</name>
    <name type="common">Water bear</name>
    <name type="synonym">Tardigrade</name>
    <dbReference type="NCBI Taxonomy" id="947166"/>
    <lineage>
        <taxon>Eukaryota</taxon>
        <taxon>Metazoa</taxon>
        <taxon>Ecdysozoa</taxon>
        <taxon>Tardigrada</taxon>
        <taxon>Eutardigrada</taxon>
        <taxon>Parachela</taxon>
        <taxon>Hypsibioidea</taxon>
        <taxon>Ramazzottiidae</taxon>
        <taxon>Ramazzottius</taxon>
    </lineage>
</organism>
<reference evidence="10 11" key="1">
    <citation type="journal article" date="2016" name="Nat. Commun.">
        <title>Extremotolerant tardigrade genome and improved radiotolerance of human cultured cells by tardigrade-unique protein.</title>
        <authorList>
            <person name="Hashimoto T."/>
            <person name="Horikawa D.D."/>
            <person name="Saito Y."/>
            <person name="Kuwahara H."/>
            <person name="Kozuka-Hata H."/>
            <person name="Shin-I T."/>
            <person name="Minakuchi Y."/>
            <person name="Ohishi K."/>
            <person name="Motoyama A."/>
            <person name="Aizu T."/>
            <person name="Enomoto A."/>
            <person name="Kondo K."/>
            <person name="Tanaka S."/>
            <person name="Hara Y."/>
            <person name="Koshikawa S."/>
            <person name="Sagara H."/>
            <person name="Miura T."/>
            <person name="Yokobori S."/>
            <person name="Miyagawa K."/>
            <person name="Suzuki Y."/>
            <person name="Kubo T."/>
            <person name="Oyama M."/>
            <person name="Kohara Y."/>
            <person name="Fujiyama A."/>
            <person name="Arakawa K."/>
            <person name="Katayama T."/>
            <person name="Toyoda A."/>
            <person name="Kunieda T."/>
        </authorList>
    </citation>
    <scope>NUCLEOTIDE SEQUENCE [LARGE SCALE GENOMIC DNA]</scope>
    <source>
        <strain evidence="10 11">YOKOZUNA-1</strain>
    </source>
</reference>
<feature type="domain" description="Electron transfer flavoprotein alpha/beta-subunit N-terminal" evidence="9">
    <location>
        <begin position="25"/>
        <end position="217"/>
    </location>
</feature>
<dbReference type="PANTHER" id="PTHR21294:SF8">
    <property type="entry name" value="ELECTRON TRANSFER FLAVOPROTEIN SUBUNIT BETA"/>
    <property type="match status" value="1"/>
</dbReference>
<comment type="similarity">
    <text evidence="2 8">Belongs to the ETF beta-subunit/FixA family.</text>
</comment>
<comment type="function">
    <text evidence="8">The electron transfer flavoprotein serves as a specific electron acceptor for several dehydrogenases, including five acyl-CoA dehydrogenases, glutaryl-CoA and sarcosine dehydrogenase. It transfers the electrons to the main mitochondrial respiratory chain via ETF-ubiquinone oxidoreductase (ETF dehydrogenase).</text>
</comment>
<dbReference type="CDD" id="cd01714">
    <property type="entry name" value="ETF_beta"/>
    <property type="match status" value="1"/>
</dbReference>
<dbReference type="InterPro" id="IPR012255">
    <property type="entry name" value="ETF_b"/>
</dbReference>
<dbReference type="GO" id="GO:0033539">
    <property type="term" value="P:fatty acid beta-oxidation using acyl-CoA dehydrogenase"/>
    <property type="evidence" value="ECO:0007669"/>
    <property type="project" value="TreeGrafter"/>
</dbReference>
<evidence type="ECO:0000256" key="8">
    <source>
        <dbReference type="PIRNR" id="PIRNR000090"/>
    </source>
</evidence>
<dbReference type="InterPro" id="IPR014730">
    <property type="entry name" value="ETF_a/b_N"/>
</dbReference>
<dbReference type="Gene3D" id="3.40.50.620">
    <property type="entry name" value="HUPs"/>
    <property type="match status" value="1"/>
</dbReference>
<comment type="subunit">
    <text evidence="8">Heterodimer of an alpha and a beta subunit.</text>
</comment>
<dbReference type="GO" id="GO:0005759">
    <property type="term" value="C:mitochondrial matrix"/>
    <property type="evidence" value="ECO:0007669"/>
    <property type="project" value="UniProtKB-SubCell"/>
</dbReference>
<comment type="subcellular location">
    <subcellularLocation>
        <location evidence="1 8">Mitochondrion matrix</location>
    </subcellularLocation>
</comment>
<name>A0A1D1VFW0_RAMVA</name>
<evidence type="ECO:0000256" key="5">
    <source>
        <dbReference type="ARBA" id="ARBA00022982"/>
    </source>
</evidence>
<dbReference type="AlphaFoldDB" id="A0A1D1VFW0"/>
<accession>A0A1D1VFW0</accession>
<gene>
    <name evidence="10" type="primary">RvY_08680-1</name>
    <name evidence="10" type="synonym">RvY_08680.1</name>
    <name evidence="10" type="ORF">RvY_08680</name>
</gene>
<dbReference type="InterPro" id="IPR014729">
    <property type="entry name" value="Rossmann-like_a/b/a_fold"/>
</dbReference>
<evidence type="ECO:0000256" key="6">
    <source>
        <dbReference type="ARBA" id="ARBA00045835"/>
    </source>
</evidence>
<proteinExistence type="inferred from homology"/>
<dbReference type="PANTHER" id="PTHR21294">
    <property type="entry name" value="ELECTRON TRANSFER FLAVOPROTEIN BETA-SUBUNIT"/>
    <property type="match status" value="1"/>
</dbReference>
<dbReference type="SUPFAM" id="SSF52402">
    <property type="entry name" value="Adenine nucleotide alpha hydrolases-like"/>
    <property type="match status" value="1"/>
</dbReference>
<comment type="function">
    <text evidence="6">Heterodimeric electron transfer flavoprotein that accepts electrons from several mitochondrial dehydrogenases, including acyl-CoA dehydrogenases, glutaryl-CoA and sarcosine dehydrogenase. It transfers the electrons to the main mitochondrial respiratory chain via ETF-ubiquinone oxidoreductase. Required for normal mitochondrial fatty acid oxidation and normal amino acid metabolism. ETFB binds an AMP molecule that probably has a purely structural role.</text>
</comment>
<dbReference type="PIRSF" id="PIRSF000090">
    <property type="entry name" value="Beta-ETF"/>
    <property type="match status" value="1"/>
</dbReference>
<dbReference type="Proteomes" id="UP000186922">
    <property type="component" value="Unassembled WGS sequence"/>
</dbReference>
<evidence type="ECO:0000256" key="7">
    <source>
        <dbReference type="ARBA" id="ARBA00046893"/>
    </source>
</evidence>
<dbReference type="EMBL" id="BDGG01000004">
    <property type="protein sequence ID" value="GAU97368.1"/>
    <property type="molecule type" value="Genomic_DNA"/>
</dbReference>
<comment type="caution">
    <text evidence="10">The sequence shown here is derived from an EMBL/GenBank/DDBJ whole genome shotgun (WGS) entry which is preliminary data.</text>
</comment>
<dbReference type="PROSITE" id="PS01065">
    <property type="entry name" value="ETF_BETA"/>
    <property type="match status" value="1"/>
</dbReference>
<keyword evidence="4 8" id="KW-0813">Transport</keyword>
<dbReference type="InterPro" id="IPR033948">
    <property type="entry name" value="ETF_beta_N"/>
</dbReference>
<dbReference type="GO" id="GO:0009063">
    <property type="term" value="P:amino acid catabolic process"/>
    <property type="evidence" value="ECO:0007669"/>
    <property type="project" value="TreeGrafter"/>
</dbReference>
<dbReference type="OrthoDB" id="276685at2759"/>
<dbReference type="FunFam" id="3.40.50.620:FF:000011">
    <property type="entry name" value="Electron transfer flavoprotein subunit beta"/>
    <property type="match status" value="1"/>
</dbReference>
<protein>
    <recommendedName>
        <fullName evidence="3 8">Electron transfer flavoprotein subunit beta</fullName>
        <shortName evidence="8">Beta-ETF</shortName>
    </recommendedName>
</protein>
<keyword evidence="11" id="KW-1185">Reference proteome</keyword>
<comment type="subunit">
    <text evidence="7">Heterodimer composed of ETFA and ETFB. Identified in a complex that contains ETFA, ETFB and ETFRF1. Interacts with ACADM.</text>
</comment>